<evidence type="ECO:0000256" key="1">
    <source>
        <dbReference type="SAM" id="Phobius"/>
    </source>
</evidence>
<keyword evidence="1" id="KW-0812">Transmembrane</keyword>
<reference evidence="2 3" key="1">
    <citation type="submission" date="2009-06" db="EMBL/GenBank/DDBJ databases">
        <title>The Genome Sequence of Lactobacillus coleohominis strain 101-4-CHN.</title>
        <authorList>
            <consortium name="The Broad Institute Genome Sequencing Platform"/>
            <person name="Ward D."/>
            <person name="Young S.K."/>
            <person name="Zeng Q."/>
            <person name="Koehrsen M."/>
            <person name="Alvarado L."/>
            <person name="Berlin A."/>
            <person name="Borenstein D."/>
            <person name="Chen Z."/>
            <person name="Engels R."/>
            <person name="Freedman E."/>
            <person name="Gellesch M."/>
            <person name="Goldberg J."/>
            <person name="Griggs A."/>
            <person name="Gujja S."/>
            <person name="Heiman D."/>
            <person name="Hepburn T."/>
            <person name="Howarth C."/>
            <person name="Jen D."/>
            <person name="Larson L."/>
            <person name="Lewis B."/>
            <person name="Mehta T."/>
            <person name="Park D."/>
            <person name="Pearson M."/>
            <person name="Roberts A."/>
            <person name="Saif S."/>
            <person name="Shea T."/>
            <person name="Shenoy N."/>
            <person name="Sisk P."/>
            <person name="Stolte C."/>
            <person name="Sykes S."/>
            <person name="Walk T."/>
            <person name="White J."/>
            <person name="Yandava C."/>
            <person name="Liu Y."/>
            <person name="Xu Q."/>
            <person name="Lander E."/>
            <person name="Nusbaum C."/>
            <person name="Galagan J."/>
            <person name="Birren B."/>
        </authorList>
    </citation>
    <scope>NUCLEOTIDE SEQUENCE [LARGE SCALE GENOMIC DNA]</scope>
    <source>
        <strain evidence="2 3">101-4-CHN</strain>
    </source>
</reference>
<dbReference type="RefSeq" id="WP_006916472.1">
    <property type="nucleotide sequence ID" value="NZ_GG698803.1"/>
</dbReference>
<dbReference type="HOGENOM" id="CLU_157890_0_0_9"/>
<evidence type="ECO:0000313" key="2">
    <source>
        <dbReference type="EMBL" id="EEU30291.1"/>
    </source>
</evidence>
<dbReference type="eggNOG" id="ENOG5030A5V">
    <property type="taxonomic scope" value="Bacteria"/>
</dbReference>
<protein>
    <submittedName>
        <fullName evidence="2">Uncharacterized protein</fullName>
    </submittedName>
</protein>
<dbReference type="STRING" id="575594.HMPREF0501_00669"/>
<dbReference type="OrthoDB" id="2323714at2"/>
<proteinExistence type="predicted"/>
<feature type="transmembrane region" description="Helical" evidence="1">
    <location>
        <begin position="68"/>
        <end position="88"/>
    </location>
</feature>
<evidence type="ECO:0000313" key="3">
    <source>
        <dbReference type="Proteomes" id="UP000003987"/>
    </source>
</evidence>
<keyword evidence="1" id="KW-1133">Transmembrane helix</keyword>
<dbReference type="EMBL" id="GG698803">
    <property type="protein sequence ID" value="EEU30291.1"/>
    <property type="molecule type" value="Genomic_DNA"/>
</dbReference>
<name>C7XVC5_9LACO</name>
<feature type="transmembrane region" description="Helical" evidence="1">
    <location>
        <begin position="7"/>
        <end position="28"/>
    </location>
</feature>
<feature type="transmembrane region" description="Helical" evidence="1">
    <location>
        <begin position="94"/>
        <end position="118"/>
    </location>
</feature>
<organism evidence="2 3">
    <name type="scientific">Limosilactobacillus coleohominis 101-4-CHN</name>
    <dbReference type="NCBI Taxonomy" id="575594"/>
    <lineage>
        <taxon>Bacteria</taxon>
        <taxon>Bacillati</taxon>
        <taxon>Bacillota</taxon>
        <taxon>Bacilli</taxon>
        <taxon>Lactobacillales</taxon>
        <taxon>Lactobacillaceae</taxon>
        <taxon>Limosilactobacillus</taxon>
    </lineage>
</organism>
<dbReference type="AlphaFoldDB" id="C7XVC5"/>
<sequence length="136" mass="15370">MNKQKNVSRIIAITIVTMVMAMIIEFVMFNQHQIDWMSSVALTTLVTMIIIMIVVVLLAVADWHFSNYATIAAMMYYGIISLGGLLQVQNKTSITGLLVQLIAIIGIILCVYGIVLGVRQRELFMEKKYRKQRGTK</sequence>
<feature type="transmembrane region" description="Helical" evidence="1">
    <location>
        <begin position="40"/>
        <end position="61"/>
    </location>
</feature>
<keyword evidence="3" id="KW-1185">Reference proteome</keyword>
<dbReference type="Proteomes" id="UP000003987">
    <property type="component" value="Unassembled WGS sequence"/>
</dbReference>
<gene>
    <name evidence="2" type="ORF">HMPREF0501_00669</name>
</gene>
<keyword evidence="1" id="KW-0472">Membrane</keyword>
<accession>C7XVC5</accession>